<dbReference type="VEuPathDB" id="TriTrypDB:Tb427_000320200"/>
<feature type="signal peptide" evidence="2">
    <location>
        <begin position="1"/>
        <end position="21"/>
    </location>
</feature>
<evidence type="ECO:0000313" key="3">
    <source>
        <dbReference type="EMBL" id="AGH60595.1"/>
    </source>
</evidence>
<evidence type="ECO:0000256" key="2">
    <source>
        <dbReference type="SAM" id="SignalP"/>
    </source>
</evidence>
<dbReference type="SUPFAM" id="SSF58087">
    <property type="entry name" value="Variant surface glycoprotein (N-terminal domain)"/>
    <property type="match status" value="1"/>
</dbReference>
<sequence>MKNKLAIAVVTLIASFQVVKAQQPAQACKSVCDCAYHLERRTKHYSDELENAKARLKALQKQFLTAIIAASTGPELTRRQAVPVLAAGAALVSECEQEISNKEAVTAKLTNASAAAAALLRGLHYISKSTGIYHLTWSSGANFNNAAKTAQNFAELKTDIACSEQQTEDKDVNDRDDTNRQPDIPDLLNKVHLTNDCLQTNPSTNCGANDVTSSTQLKFSLTLTQGATAATERFAAAWGTPLKVTAADFKLATEAIADANAALQKAKEAPAVIACNKRLANYGDIASTSDYRLFVLKVLAGKPMADTLSGLIISFVTISARVCLLLR</sequence>
<accession>M4TC66</accession>
<feature type="chain" id="PRO_5004058363" evidence="2">
    <location>
        <begin position="22"/>
        <end position="327"/>
    </location>
</feature>
<proteinExistence type="predicted"/>
<feature type="region of interest" description="Disordered" evidence="1">
    <location>
        <begin position="164"/>
        <end position="185"/>
    </location>
</feature>
<name>M4TC66_9TRYP</name>
<dbReference type="EMBL" id="KC613164">
    <property type="protein sequence ID" value="AGH60595.1"/>
    <property type="molecule type" value="Genomic_DNA"/>
</dbReference>
<keyword evidence="2" id="KW-0732">Signal</keyword>
<organism evidence="3">
    <name type="scientific">Trypanosoma brucei</name>
    <dbReference type="NCBI Taxonomy" id="5691"/>
    <lineage>
        <taxon>Eukaryota</taxon>
        <taxon>Discoba</taxon>
        <taxon>Euglenozoa</taxon>
        <taxon>Kinetoplastea</taxon>
        <taxon>Metakinetoplastina</taxon>
        <taxon>Trypanosomatida</taxon>
        <taxon>Trypanosomatidae</taxon>
        <taxon>Trypanosoma</taxon>
    </lineage>
</organism>
<feature type="compositionally biased region" description="Basic and acidic residues" evidence="1">
    <location>
        <begin position="167"/>
        <end position="180"/>
    </location>
</feature>
<reference evidence="3" key="2">
    <citation type="journal article" date="2014" name="Mol. Biochem. Parasitol.">
        <title>Capturing the variant surface glycoprotein repertoire (the VSGnome) of Trypanosoma brucei Lister 427.</title>
        <authorList>
            <person name="Cross G.A."/>
            <person name="Kim H.S."/>
            <person name="Wickstead B."/>
        </authorList>
    </citation>
    <scope>NUCLEOTIDE SEQUENCE</scope>
    <source>
        <strain evidence="3">Lister 427</strain>
    </source>
</reference>
<dbReference type="VEuPathDB" id="TriTrypDB:Tb11.v5.1033"/>
<evidence type="ECO:0000256" key="1">
    <source>
        <dbReference type="SAM" id="MobiDB-lite"/>
    </source>
</evidence>
<dbReference type="AlphaFoldDB" id="M4TC66"/>
<reference evidence="3" key="1">
    <citation type="submission" date="2013-02" db="EMBL/GenBank/DDBJ databases">
        <authorList>
            <person name="Cross G.A.M."/>
            <person name="Kim H.-S."/>
            <person name="Wickstead B."/>
        </authorList>
    </citation>
    <scope>NUCLEOTIDE SEQUENCE</scope>
    <source>
        <strain evidence="3">Lister 427</strain>
    </source>
</reference>
<protein>
    <submittedName>
        <fullName evidence="3">Variant surface glycoprotein 1681</fullName>
    </submittedName>
</protein>